<reference evidence="4 5" key="1">
    <citation type="submission" date="2023-05" db="EMBL/GenBank/DDBJ databases">
        <title>Draft genome sequence of Streptomyces sp. B-S-A6 isolated from a cave soil in Thailand.</title>
        <authorList>
            <person name="Chamroensaksri N."/>
            <person name="Muangham S."/>
        </authorList>
    </citation>
    <scope>NUCLEOTIDE SEQUENCE [LARGE SCALE GENOMIC DNA]</scope>
    <source>
        <strain evidence="4 5">B-S-A6</strain>
    </source>
</reference>
<feature type="region of interest" description="Disordered" evidence="3">
    <location>
        <begin position="265"/>
        <end position="294"/>
    </location>
</feature>
<dbReference type="PANTHER" id="PTHR33542">
    <property type="entry name" value="SIROHYDROCHLORIN FERROCHELATASE, CHLOROPLASTIC"/>
    <property type="match status" value="1"/>
</dbReference>
<dbReference type="Proteomes" id="UP001223978">
    <property type="component" value="Unassembled WGS sequence"/>
</dbReference>
<comment type="caution">
    <text evidence="4">The sequence shown here is derived from an EMBL/GenBank/DDBJ whole genome shotgun (WGS) entry which is preliminary data.</text>
</comment>
<evidence type="ECO:0000256" key="1">
    <source>
        <dbReference type="ARBA" id="ARBA00022723"/>
    </source>
</evidence>
<dbReference type="InterPro" id="IPR050963">
    <property type="entry name" value="Sirohydro_Cobaltochel/CbiX"/>
</dbReference>
<organism evidence="4 5">
    <name type="scientific">Streptomyces cavernicola</name>
    <dbReference type="NCBI Taxonomy" id="3043613"/>
    <lineage>
        <taxon>Bacteria</taxon>
        <taxon>Bacillati</taxon>
        <taxon>Actinomycetota</taxon>
        <taxon>Actinomycetes</taxon>
        <taxon>Kitasatosporales</taxon>
        <taxon>Streptomycetaceae</taxon>
        <taxon>Streptomyces</taxon>
    </lineage>
</organism>
<dbReference type="Gene3D" id="3.40.50.1400">
    <property type="match status" value="2"/>
</dbReference>
<dbReference type="InterPro" id="IPR002762">
    <property type="entry name" value="CbiX-like"/>
</dbReference>
<accession>A0ABT6SAJ0</accession>
<name>A0ABT6SAJ0_9ACTN</name>
<evidence type="ECO:0000256" key="2">
    <source>
        <dbReference type="ARBA" id="ARBA00023239"/>
    </source>
</evidence>
<keyword evidence="2" id="KW-0456">Lyase</keyword>
<sequence length="294" mass="30500">MTTPPTESAASRPVLLVADDGARDAAGAAALRDFVDALGRHSPELPVAGGHLAQLPDAALAPAVAELLAGGGPARLTAVPLTLAPAAHAERAVSSALERARERQPAVSYAYGLPLGGHPVLLDALERRVEDALGTGARTPGDRGGVTVLLVGRGSADPEANAEVHRVARLLWEGRGYAGVEAAFVSPAAPDVPSGLDRCARLGARRIVVLPYFLLDGAVPERLRAQAEGWAEAHPEVEVRTAAVVGPDPALLDLVVRRHREAVAVGPVPTADEGRQTPPARHAPQDRHEHAHAH</sequence>
<keyword evidence="5" id="KW-1185">Reference proteome</keyword>
<dbReference type="CDD" id="cd03414">
    <property type="entry name" value="CbiX_SirB_C"/>
    <property type="match status" value="1"/>
</dbReference>
<protein>
    <submittedName>
        <fullName evidence="4">Sirohydrochlorin chelatase</fullName>
    </submittedName>
</protein>
<dbReference type="EMBL" id="JASCIQ010000012">
    <property type="protein sequence ID" value="MDI3404894.1"/>
    <property type="molecule type" value="Genomic_DNA"/>
</dbReference>
<dbReference type="RefSeq" id="WP_282542832.1">
    <property type="nucleotide sequence ID" value="NZ_JASCIQ010000012.1"/>
</dbReference>
<evidence type="ECO:0000256" key="3">
    <source>
        <dbReference type="SAM" id="MobiDB-lite"/>
    </source>
</evidence>
<evidence type="ECO:0000313" key="5">
    <source>
        <dbReference type="Proteomes" id="UP001223978"/>
    </source>
</evidence>
<proteinExistence type="predicted"/>
<dbReference type="Pfam" id="PF01903">
    <property type="entry name" value="CbiX"/>
    <property type="match status" value="2"/>
</dbReference>
<keyword evidence="1" id="KW-0479">Metal-binding</keyword>
<dbReference type="PANTHER" id="PTHR33542:SF3">
    <property type="entry name" value="SIROHYDROCHLORIN FERROCHELATASE, CHLOROPLASTIC"/>
    <property type="match status" value="1"/>
</dbReference>
<dbReference type="SUPFAM" id="SSF53800">
    <property type="entry name" value="Chelatase"/>
    <property type="match status" value="1"/>
</dbReference>
<gene>
    <name evidence="4" type="ORF">QIS96_13835</name>
</gene>
<evidence type="ECO:0000313" key="4">
    <source>
        <dbReference type="EMBL" id="MDI3404894.1"/>
    </source>
</evidence>